<evidence type="ECO:0008006" key="2">
    <source>
        <dbReference type="Google" id="ProtNLM"/>
    </source>
</evidence>
<dbReference type="SUPFAM" id="SSF55729">
    <property type="entry name" value="Acyl-CoA N-acyltransferases (Nat)"/>
    <property type="match status" value="1"/>
</dbReference>
<dbReference type="InterPro" id="IPR016181">
    <property type="entry name" value="Acyl_CoA_acyltransferase"/>
</dbReference>
<protein>
    <recommendedName>
        <fullName evidence="2">N-acetyltransferase domain-containing protein</fullName>
    </recommendedName>
</protein>
<proteinExistence type="predicted"/>
<accession>A0A5J6VKZ8</accession>
<sequence length="287" mass="35030">MKYKNKMCDRFIKCYKNPFLYNHNKEQISKTTKTQWLYLSSLIRNSSKILSKDHLPKQYFNYDKLKEDISHMVVLWYIKYNSRVKSYGLKMIGFVLAIEEEERDSIMVDAICSHYKKRSGTLLMTWFIRYCKNQYCKIELYSLLSTLNYYRKFGFIHSFSKEETEDKEISAIYCIIKDTIYHDEKTCYNILKYEKILQYNYFDSFYYHSIKHYFELEYVPDEPLFHILELNEKNFNQESIKTGRNGLYDLIKCLIKYNFIKDICTERQLFMTDYDYTADGFYMVLYL</sequence>
<organism evidence="1">
    <name type="scientific">Megaviridae environmental sample</name>
    <dbReference type="NCBI Taxonomy" id="1737588"/>
    <lineage>
        <taxon>Viruses</taxon>
        <taxon>Varidnaviria</taxon>
        <taxon>Bamfordvirae</taxon>
        <taxon>Nucleocytoviricota</taxon>
        <taxon>Megaviricetes</taxon>
        <taxon>Imitervirales</taxon>
        <taxon>Mimiviridae</taxon>
        <taxon>environmental samples</taxon>
    </lineage>
</organism>
<dbReference type="EMBL" id="MN448295">
    <property type="protein sequence ID" value="QFG74906.1"/>
    <property type="molecule type" value="Genomic_DNA"/>
</dbReference>
<dbReference type="Gene3D" id="3.40.630.30">
    <property type="match status" value="1"/>
</dbReference>
<name>A0A5J6VKZ8_9VIRU</name>
<evidence type="ECO:0000313" key="1">
    <source>
        <dbReference type="EMBL" id="QFG74906.1"/>
    </source>
</evidence>
<reference evidence="1" key="1">
    <citation type="journal article" date="2019" name="Philos. Trans. R. Soc. Lond., B, Biol. Sci.">
        <title>Targeted metagenomic recovery of four divergent viruses reveals shared and distinctive characteristics of giant viruses of marine eukaryotes.</title>
        <authorList>
            <person name="Needham D.M."/>
            <person name="Poirier C."/>
            <person name="Hehenberger E."/>
            <person name="Jimenez V."/>
            <person name="Swalwell J.E."/>
            <person name="Santoro A.E."/>
            <person name="Worden A.Z."/>
        </authorList>
    </citation>
    <scope>NUCLEOTIDE SEQUENCE</scope>
    <source>
        <strain evidence="1">OPacV-421</strain>
    </source>
</reference>